<evidence type="ECO:0000256" key="5">
    <source>
        <dbReference type="ARBA" id="ARBA00022723"/>
    </source>
</evidence>
<feature type="domain" description="Amino acid transporter transmembrane" evidence="15">
    <location>
        <begin position="208"/>
        <end position="317"/>
    </location>
</feature>
<dbReference type="GO" id="GO:0015179">
    <property type="term" value="F:L-amino acid transmembrane transporter activity"/>
    <property type="evidence" value="ECO:0007669"/>
    <property type="project" value="TreeGrafter"/>
</dbReference>
<evidence type="ECO:0000256" key="3">
    <source>
        <dbReference type="ARBA" id="ARBA00022448"/>
    </source>
</evidence>
<dbReference type="GO" id="GO:0031902">
    <property type="term" value="C:late endosome membrane"/>
    <property type="evidence" value="ECO:0007669"/>
    <property type="project" value="UniProtKB-SubCell"/>
</dbReference>
<evidence type="ECO:0000256" key="2">
    <source>
        <dbReference type="ARBA" id="ARBA00004155"/>
    </source>
</evidence>
<dbReference type="Proteomes" id="UP000675881">
    <property type="component" value="Chromosome 3"/>
</dbReference>
<evidence type="ECO:0000256" key="6">
    <source>
        <dbReference type="ARBA" id="ARBA00022753"/>
    </source>
</evidence>
<evidence type="ECO:0000256" key="7">
    <source>
        <dbReference type="ARBA" id="ARBA00022970"/>
    </source>
</evidence>
<keyword evidence="3" id="KW-0813">Transport</keyword>
<keyword evidence="7" id="KW-0029">Amino-acid transport</keyword>
<dbReference type="InterPro" id="IPR013057">
    <property type="entry name" value="AA_transpt_TM"/>
</dbReference>
<evidence type="ECO:0000256" key="1">
    <source>
        <dbReference type="ARBA" id="ARBA00004107"/>
    </source>
</evidence>
<keyword evidence="10" id="KW-0472">Membrane</keyword>
<evidence type="ECO:0000256" key="12">
    <source>
        <dbReference type="ARBA" id="ARBA00023180"/>
    </source>
</evidence>
<evidence type="ECO:0000256" key="9">
    <source>
        <dbReference type="ARBA" id="ARBA00023053"/>
    </source>
</evidence>
<evidence type="ECO:0000256" key="4">
    <source>
        <dbReference type="ARBA" id="ARBA00022692"/>
    </source>
</evidence>
<keyword evidence="12" id="KW-0325">Glycoprotein</keyword>
<dbReference type="AlphaFoldDB" id="A0A7R8H6Y7"/>
<evidence type="ECO:0000259" key="15">
    <source>
        <dbReference type="Pfam" id="PF01490"/>
    </source>
</evidence>
<evidence type="ECO:0000313" key="17">
    <source>
        <dbReference type="Proteomes" id="UP000675881"/>
    </source>
</evidence>
<sequence>MDVEPLIASESGTEQQYLGGSSGLNIIRSSTSLSNLTNGAVVVIEGDASWSRRREIQSRIRRQAEQYGCPIEDVIVTTTQAPFSLPRNISTTMLRSVENHSEDSLSGVRVEVPYRDLMTQVARQEGAEIMRFYDRPFQDRRRRADAVQEGNRHRNNLIKRGCKSKWWPPRGVKREDFLLILITWFPLNIFYLTFLSSHLKLNPMEKQSSLVTILAIWNTMMGTSLLATPWAISQSGIIMGPCIALFTAGLAGYTAITIVQDRKEVEKFQPIPEFAPLVGCVLGKKAEITATIFSLLAVAGAGVVYWVLMSNFAYNGVSYIYNYATHSMMNQSYHSFSNSSHDNVICPSKMQELLESEDTSTFEKIWNPSTAPIFLLLLIFPLISVKISWFLHKTKLYWHHKCIFYDGPS</sequence>
<reference evidence="16" key="1">
    <citation type="submission" date="2021-02" db="EMBL/GenBank/DDBJ databases">
        <authorList>
            <person name="Bekaert M."/>
        </authorList>
    </citation>
    <scope>NUCLEOTIDE SEQUENCE</scope>
    <source>
        <strain evidence="16">IoA-00</strain>
    </source>
</reference>
<keyword evidence="11" id="KW-1015">Disulfide bond</keyword>
<evidence type="ECO:0000256" key="13">
    <source>
        <dbReference type="ARBA" id="ARBA00023228"/>
    </source>
</evidence>
<dbReference type="GO" id="GO:0046872">
    <property type="term" value="F:metal ion binding"/>
    <property type="evidence" value="ECO:0007669"/>
    <property type="project" value="UniProtKB-KW"/>
</dbReference>
<keyword evidence="13" id="KW-0458">Lysosome</keyword>
<evidence type="ECO:0000256" key="8">
    <source>
        <dbReference type="ARBA" id="ARBA00022989"/>
    </source>
</evidence>
<accession>A0A7R8H6Y7</accession>
<dbReference type="PANTHER" id="PTHR22950:SF244">
    <property type="entry name" value="NEUTRAL AMINO ACID TRANSPORTER 9"/>
    <property type="match status" value="1"/>
</dbReference>
<organism evidence="16 17">
    <name type="scientific">Lepeophtheirus salmonis</name>
    <name type="common">Salmon louse</name>
    <name type="synonym">Caligus salmonis</name>
    <dbReference type="NCBI Taxonomy" id="72036"/>
    <lineage>
        <taxon>Eukaryota</taxon>
        <taxon>Metazoa</taxon>
        <taxon>Ecdysozoa</taxon>
        <taxon>Arthropoda</taxon>
        <taxon>Crustacea</taxon>
        <taxon>Multicrustacea</taxon>
        <taxon>Hexanauplia</taxon>
        <taxon>Copepoda</taxon>
        <taxon>Siphonostomatoida</taxon>
        <taxon>Caligidae</taxon>
        <taxon>Lepeophtheirus</taxon>
    </lineage>
</organism>
<evidence type="ECO:0000256" key="10">
    <source>
        <dbReference type="ARBA" id="ARBA00023136"/>
    </source>
</evidence>
<comment type="similarity">
    <text evidence="14">Belongs to the amino acid/polyamine transporter 2 family. SLC38A9 subfamily.</text>
</comment>
<evidence type="ECO:0000256" key="14">
    <source>
        <dbReference type="ARBA" id="ARBA00038442"/>
    </source>
</evidence>
<keyword evidence="8" id="KW-1133">Transmembrane helix</keyword>
<keyword evidence="17" id="KW-1185">Reference proteome</keyword>
<name>A0A7R8H6Y7_LEPSM</name>
<dbReference type="OrthoDB" id="294730at2759"/>
<keyword evidence="4" id="KW-0812">Transmembrane</keyword>
<dbReference type="PANTHER" id="PTHR22950">
    <property type="entry name" value="AMINO ACID TRANSPORTER"/>
    <property type="match status" value="1"/>
</dbReference>
<proteinExistence type="inferred from homology"/>
<comment type="subcellular location">
    <subcellularLocation>
        <location evidence="1">Late endosome membrane</location>
        <topology evidence="1">Multi-pass membrane protein</topology>
    </subcellularLocation>
    <subcellularLocation>
        <location evidence="2">Lysosome membrane</location>
        <topology evidence="2">Multi-pass membrane protein</topology>
    </subcellularLocation>
</comment>
<keyword evidence="5" id="KW-0479">Metal-binding</keyword>
<gene>
    <name evidence="16" type="ORF">LSAA_7886</name>
</gene>
<dbReference type="EMBL" id="HG994582">
    <property type="protein sequence ID" value="CAF2897953.1"/>
    <property type="molecule type" value="Genomic_DNA"/>
</dbReference>
<keyword evidence="9" id="KW-0915">Sodium</keyword>
<evidence type="ECO:0000256" key="11">
    <source>
        <dbReference type="ARBA" id="ARBA00023157"/>
    </source>
</evidence>
<protein>
    <submittedName>
        <fullName evidence="16">SLC38A9</fullName>
    </submittedName>
</protein>
<dbReference type="Pfam" id="PF01490">
    <property type="entry name" value="Aa_trans"/>
    <property type="match status" value="1"/>
</dbReference>
<evidence type="ECO:0000313" key="16">
    <source>
        <dbReference type="EMBL" id="CAF2897953.1"/>
    </source>
</evidence>
<keyword evidence="6" id="KW-0967">Endosome</keyword>
<dbReference type="GO" id="GO:0005765">
    <property type="term" value="C:lysosomal membrane"/>
    <property type="evidence" value="ECO:0007669"/>
    <property type="project" value="UniProtKB-SubCell"/>
</dbReference>